<dbReference type="HAMAP" id="MF_00101">
    <property type="entry name" value="AcpS"/>
    <property type="match status" value="1"/>
</dbReference>
<evidence type="ECO:0000313" key="11">
    <source>
        <dbReference type="Proteomes" id="UP000194946"/>
    </source>
</evidence>
<keyword evidence="3 8" id="KW-0479">Metal-binding</keyword>
<evidence type="ECO:0000256" key="8">
    <source>
        <dbReference type="HAMAP-Rule" id="MF_00101"/>
    </source>
</evidence>
<evidence type="ECO:0000259" key="9">
    <source>
        <dbReference type="Pfam" id="PF01648"/>
    </source>
</evidence>
<keyword evidence="4 8" id="KW-0276">Fatty acid metabolism</keyword>
<dbReference type="InterPro" id="IPR037143">
    <property type="entry name" value="4-PPantetheinyl_Trfase_dom_sf"/>
</dbReference>
<dbReference type="AlphaFoldDB" id="A0A251ZWQ0"/>
<dbReference type="SUPFAM" id="SSF56214">
    <property type="entry name" value="4'-phosphopantetheinyl transferase"/>
    <property type="match status" value="1"/>
</dbReference>
<dbReference type="Pfam" id="PF01648">
    <property type="entry name" value="ACPS"/>
    <property type="match status" value="1"/>
</dbReference>
<proteinExistence type="inferred from homology"/>
<dbReference type="InterPro" id="IPR008278">
    <property type="entry name" value="4-PPantetheinyl_Trfase_dom"/>
</dbReference>
<keyword evidence="1 8" id="KW-0444">Lipid biosynthesis</keyword>
<dbReference type="GO" id="GO:0000287">
    <property type="term" value="F:magnesium ion binding"/>
    <property type="evidence" value="ECO:0007669"/>
    <property type="project" value="UniProtKB-UniRule"/>
</dbReference>
<dbReference type="Proteomes" id="UP000194946">
    <property type="component" value="Unassembled WGS sequence"/>
</dbReference>
<evidence type="ECO:0000256" key="1">
    <source>
        <dbReference type="ARBA" id="ARBA00022516"/>
    </source>
</evidence>
<dbReference type="GO" id="GO:0008897">
    <property type="term" value="F:holo-[acyl-carrier-protein] synthase activity"/>
    <property type="evidence" value="ECO:0007669"/>
    <property type="project" value="UniProtKB-UniRule"/>
</dbReference>
<comment type="catalytic activity">
    <reaction evidence="8">
        <text>apo-[ACP] + CoA = holo-[ACP] + adenosine 3',5'-bisphosphate + H(+)</text>
        <dbReference type="Rhea" id="RHEA:12068"/>
        <dbReference type="Rhea" id="RHEA-COMP:9685"/>
        <dbReference type="Rhea" id="RHEA-COMP:9690"/>
        <dbReference type="ChEBI" id="CHEBI:15378"/>
        <dbReference type="ChEBI" id="CHEBI:29999"/>
        <dbReference type="ChEBI" id="CHEBI:57287"/>
        <dbReference type="ChEBI" id="CHEBI:58343"/>
        <dbReference type="ChEBI" id="CHEBI:64479"/>
        <dbReference type="EC" id="2.7.8.7"/>
    </reaction>
</comment>
<comment type="subcellular location">
    <subcellularLocation>
        <location evidence="8">Cytoplasm</location>
    </subcellularLocation>
</comment>
<keyword evidence="6 8" id="KW-0443">Lipid metabolism</keyword>
<comment type="similarity">
    <text evidence="8">Belongs to the P-Pant transferase superfamily. AcpS family.</text>
</comment>
<name>A0A251ZWQ0_9PROT</name>
<feature type="domain" description="4'-phosphopantetheinyl transferase" evidence="9">
    <location>
        <begin position="4"/>
        <end position="103"/>
    </location>
</feature>
<comment type="function">
    <text evidence="8">Transfers the 4'-phosphopantetheine moiety from coenzyme A to a Ser of acyl-carrier-protein.</text>
</comment>
<dbReference type="NCBIfam" id="TIGR00516">
    <property type="entry name" value="acpS"/>
    <property type="match status" value="1"/>
</dbReference>
<dbReference type="EC" id="2.7.8.7" evidence="8"/>
<evidence type="ECO:0000256" key="4">
    <source>
        <dbReference type="ARBA" id="ARBA00022832"/>
    </source>
</evidence>
<reference evidence="11" key="1">
    <citation type="submission" date="2014-06" db="EMBL/GenBank/DDBJ databases">
        <authorList>
            <person name="Winans N.J."/>
            <person name="Newell P.D."/>
            <person name="Douglas A.E."/>
        </authorList>
    </citation>
    <scope>NUCLEOTIDE SEQUENCE [LARGE SCALE GENOMIC DNA]</scope>
    <source>
        <strain evidence="11">DmL_052</strain>
    </source>
</reference>
<sequence length="136" mass="15361">MIVGIGSDLCDMRRIEGVLERHGERFMQRIFTVNEIKKAEGRYGQTRLGTYAKRWAAKEACAKALGTGFNDEVFYHDIEVINLPSGQPSLKLTNGALKQLQRLGKDGYISNILLTMTDEHPYAFAQVMIELLPNKE</sequence>
<evidence type="ECO:0000256" key="7">
    <source>
        <dbReference type="ARBA" id="ARBA00023160"/>
    </source>
</evidence>
<keyword evidence="8" id="KW-0963">Cytoplasm</keyword>
<keyword evidence="2 8" id="KW-0808">Transferase</keyword>
<dbReference type="InterPro" id="IPR002582">
    <property type="entry name" value="ACPS"/>
</dbReference>
<gene>
    <name evidence="8" type="primary">acpS</name>
    <name evidence="10" type="ORF">HK18_04080</name>
</gene>
<dbReference type="Gene3D" id="3.90.470.20">
    <property type="entry name" value="4'-phosphopantetheinyl transferase domain"/>
    <property type="match status" value="1"/>
</dbReference>
<comment type="caution">
    <text evidence="10">The sequence shown here is derived from an EMBL/GenBank/DDBJ whole genome shotgun (WGS) entry which is preliminary data.</text>
</comment>
<dbReference type="RefSeq" id="WP_008854060.1">
    <property type="nucleotide sequence ID" value="NZ_JOPB01000002.1"/>
</dbReference>
<protein>
    <recommendedName>
        <fullName evidence="8">Holo-[acyl-carrier-protein] synthase</fullName>
        <shortName evidence="8">Holo-ACP synthase</shortName>
        <ecNumber evidence="8">2.7.8.7</ecNumber>
    </recommendedName>
    <alternativeName>
        <fullName evidence="8">4'-phosphopantetheinyl transferase AcpS</fullName>
    </alternativeName>
</protein>
<dbReference type="GO" id="GO:0005737">
    <property type="term" value="C:cytoplasm"/>
    <property type="evidence" value="ECO:0007669"/>
    <property type="project" value="UniProtKB-SubCell"/>
</dbReference>
<dbReference type="NCBIfam" id="TIGR00556">
    <property type="entry name" value="pantethn_trn"/>
    <property type="match status" value="1"/>
</dbReference>
<accession>A0A251ZWQ0</accession>
<keyword evidence="5 8" id="KW-0460">Magnesium</keyword>
<evidence type="ECO:0000256" key="2">
    <source>
        <dbReference type="ARBA" id="ARBA00022679"/>
    </source>
</evidence>
<evidence type="ECO:0000313" key="10">
    <source>
        <dbReference type="EMBL" id="OUI79095.1"/>
    </source>
</evidence>
<dbReference type="EMBL" id="JOPB01000002">
    <property type="protein sequence ID" value="OUI79095.1"/>
    <property type="molecule type" value="Genomic_DNA"/>
</dbReference>
<feature type="binding site" evidence="8">
    <location>
        <position position="59"/>
    </location>
    <ligand>
        <name>Mg(2+)</name>
        <dbReference type="ChEBI" id="CHEBI:18420"/>
    </ligand>
</feature>
<evidence type="ECO:0000256" key="6">
    <source>
        <dbReference type="ARBA" id="ARBA00023098"/>
    </source>
</evidence>
<dbReference type="InterPro" id="IPR004568">
    <property type="entry name" value="Ppantetheine-prot_Trfase_dom"/>
</dbReference>
<evidence type="ECO:0000256" key="3">
    <source>
        <dbReference type="ARBA" id="ARBA00022723"/>
    </source>
</evidence>
<keyword evidence="11" id="KW-1185">Reference proteome</keyword>
<comment type="cofactor">
    <cofactor evidence="8">
        <name>Mg(2+)</name>
        <dbReference type="ChEBI" id="CHEBI:18420"/>
    </cofactor>
</comment>
<dbReference type="GO" id="GO:0006633">
    <property type="term" value="P:fatty acid biosynthetic process"/>
    <property type="evidence" value="ECO:0007669"/>
    <property type="project" value="UniProtKB-UniRule"/>
</dbReference>
<organism evidence="10 11">
    <name type="scientific">Commensalibacter intestini</name>
    <dbReference type="NCBI Taxonomy" id="479936"/>
    <lineage>
        <taxon>Bacteria</taxon>
        <taxon>Pseudomonadati</taxon>
        <taxon>Pseudomonadota</taxon>
        <taxon>Alphaproteobacteria</taxon>
        <taxon>Acetobacterales</taxon>
        <taxon>Acetobacteraceae</taxon>
    </lineage>
</organism>
<evidence type="ECO:0000256" key="5">
    <source>
        <dbReference type="ARBA" id="ARBA00022842"/>
    </source>
</evidence>
<keyword evidence="7 8" id="KW-0275">Fatty acid biosynthesis</keyword>
<feature type="binding site" evidence="8">
    <location>
        <position position="8"/>
    </location>
    <ligand>
        <name>Mg(2+)</name>
        <dbReference type="ChEBI" id="CHEBI:18420"/>
    </ligand>
</feature>